<dbReference type="AlphaFoldDB" id="A0A239FRG2"/>
<proteinExistence type="predicted"/>
<accession>A0A239FRG2</accession>
<name>A0A239FRG2_9ACTN</name>
<keyword evidence="6 7" id="KW-0067">ATP-binding</keyword>
<dbReference type="Pfam" id="PF00069">
    <property type="entry name" value="Pkinase"/>
    <property type="match status" value="1"/>
</dbReference>
<keyword evidence="5 10" id="KW-0418">Kinase</keyword>
<keyword evidence="11" id="KW-1185">Reference proteome</keyword>
<evidence type="ECO:0000256" key="4">
    <source>
        <dbReference type="ARBA" id="ARBA00022741"/>
    </source>
</evidence>
<dbReference type="SUPFAM" id="SSF56112">
    <property type="entry name" value="Protein kinase-like (PK-like)"/>
    <property type="match status" value="1"/>
</dbReference>
<evidence type="ECO:0000313" key="10">
    <source>
        <dbReference type="EMBL" id="SNS58444.1"/>
    </source>
</evidence>
<evidence type="ECO:0000313" key="11">
    <source>
        <dbReference type="Proteomes" id="UP000198318"/>
    </source>
</evidence>
<dbReference type="InterPro" id="IPR000719">
    <property type="entry name" value="Prot_kinase_dom"/>
</dbReference>
<feature type="domain" description="Protein kinase" evidence="9">
    <location>
        <begin position="27"/>
        <end position="238"/>
    </location>
</feature>
<evidence type="ECO:0000256" key="2">
    <source>
        <dbReference type="ARBA" id="ARBA00022527"/>
    </source>
</evidence>
<evidence type="ECO:0000256" key="1">
    <source>
        <dbReference type="ARBA" id="ARBA00012513"/>
    </source>
</evidence>
<keyword evidence="3" id="KW-0808">Transferase</keyword>
<gene>
    <name evidence="10" type="ORF">SAMN05443665_1006104</name>
</gene>
<evidence type="ECO:0000256" key="7">
    <source>
        <dbReference type="PROSITE-ProRule" id="PRU10141"/>
    </source>
</evidence>
<evidence type="ECO:0000259" key="9">
    <source>
        <dbReference type="PROSITE" id="PS50011"/>
    </source>
</evidence>
<dbReference type="Proteomes" id="UP000198318">
    <property type="component" value="Unassembled WGS sequence"/>
</dbReference>
<evidence type="ECO:0000256" key="3">
    <source>
        <dbReference type="ARBA" id="ARBA00022679"/>
    </source>
</evidence>
<dbReference type="PROSITE" id="PS00108">
    <property type="entry name" value="PROTEIN_KINASE_ST"/>
    <property type="match status" value="1"/>
</dbReference>
<evidence type="ECO:0000256" key="5">
    <source>
        <dbReference type="ARBA" id="ARBA00022777"/>
    </source>
</evidence>
<dbReference type="EMBL" id="FZOR01000006">
    <property type="protein sequence ID" value="SNS58444.1"/>
    <property type="molecule type" value="Genomic_DNA"/>
</dbReference>
<evidence type="ECO:0000256" key="8">
    <source>
        <dbReference type="SAM" id="MobiDB-lite"/>
    </source>
</evidence>
<dbReference type="InterPro" id="IPR008271">
    <property type="entry name" value="Ser/Thr_kinase_AS"/>
</dbReference>
<dbReference type="InterPro" id="IPR017441">
    <property type="entry name" value="Protein_kinase_ATP_BS"/>
</dbReference>
<feature type="region of interest" description="Disordered" evidence="8">
    <location>
        <begin position="1"/>
        <end position="21"/>
    </location>
</feature>
<dbReference type="SMART" id="SM00220">
    <property type="entry name" value="S_TKc"/>
    <property type="match status" value="1"/>
</dbReference>
<dbReference type="PANTHER" id="PTHR43289">
    <property type="entry name" value="MITOGEN-ACTIVATED PROTEIN KINASE KINASE KINASE 20-RELATED"/>
    <property type="match status" value="1"/>
</dbReference>
<sequence>MEPHRPELNSGGRVADGGGPERIGDRYRLVQELGAGGFGRVWKAHDETLGVDVAIKEVRLPLTVSDAERSQFLARARREARNAARLRDQPGIIPVHDVVIRDEVPWIVMRLVDGHSLEDRLKKDGPIPAEETTRIAKALLKALDAAHSAGVVHRDIKPANVMLTRTGEVLLADFGIAVHQADTAMTATGAIIGSLEYLAPERLRGKNNGPAGDLFSLGSPCTAASRACRRSAGKHRPR</sequence>
<evidence type="ECO:0000256" key="6">
    <source>
        <dbReference type="ARBA" id="ARBA00022840"/>
    </source>
</evidence>
<feature type="binding site" evidence="7">
    <location>
        <position position="56"/>
    </location>
    <ligand>
        <name>ATP</name>
        <dbReference type="ChEBI" id="CHEBI:30616"/>
    </ligand>
</feature>
<organism evidence="10 11">
    <name type="scientific">Actinomadura meyerae</name>
    <dbReference type="NCBI Taxonomy" id="240840"/>
    <lineage>
        <taxon>Bacteria</taxon>
        <taxon>Bacillati</taxon>
        <taxon>Actinomycetota</taxon>
        <taxon>Actinomycetes</taxon>
        <taxon>Streptosporangiales</taxon>
        <taxon>Thermomonosporaceae</taxon>
        <taxon>Actinomadura</taxon>
    </lineage>
</organism>
<keyword evidence="4 7" id="KW-0547">Nucleotide-binding</keyword>
<dbReference type="InterPro" id="IPR011009">
    <property type="entry name" value="Kinase-like_dom_sf"/>
</dbReference>
<dbReference type="GO" id="GO:0005524">
    <property type="term" value="F:ATP binding"/>
    <property type="evidence" value="ECO:0007669"/>
    <property type="project" value="UniProtKB-UniRule"/>
</dbReference>
<dbReference type="PROSITE" id="PS00107">
    <property type="entry name" value="PROTEIN_KINASE_ATP"/>
    <property type="match status" value="1"/>
</dbReference>
<dbReference type="Gene3D" id="3.30.200.20">
    <property type="entry name" value="Phosphorylase Kinase, domain 1"/>
    <property type="match status" value="1"/>
</dbReference>
<dbReference type="GO" id="GO:0004674">
    <property type="term" value="F:protein serine/threonine kinase activity"/>
    <property type="evidence" value="ECO:0007669"/>
    <property type="project" value="UniProtKB-KW"/>
</dbReference>
<dbReference type="PROSITE" id="PS50011">
    <property type="entry name" value="PROTEIN_KINASE_DOM"/>
    <property type="match status" value="1"/>
</dbReference>
<dbReference type="CDD" id="cd14014">
    <property type="entry name" value="STKc_PknB_like"/>
    <property type="match status" value="1"/>
</dbReference>
<dbReference type="PANTHER" id="PTHR43289:SF6">
    <property type="entry name" value="SERINE_THREONINE-PROTEIN KINASE NEKL-3"/>
    <property type="match status" value="1"/>
</dbReference>
<keyword evidence="2" id="KW-0723">Serine/threonine-protein kinase</keyword>
<reference evidence="10 11" key="1">
    <citation type="submission" date="2017-06" db="EMBL/GenBank/DDBJ databases">
        <authorList>
            <person name="Kim H.J."/>
            <person name="Triplett B.A."/>
        </authorList>
    </citation>
    <scope>NUCLEOTIDE SEQUENCE [LARGE SCALE GENOMIC DNA]</scope>
    <source>
        <strain evidence="10 11">DSM 44715</strain>
    </source>
</reference>
<dbReference type="Gene3D" id="1.10.510.10">
    <property type="entry name" value="Transferase(Phosphotransferase) domain 1"/>
    <property type="match status" value="1"/>
</dbReference>
<dbReference type="EC" id="2.7.11.1" evidence="1"/>
<protein>
    <recommendedName>
        <fullName evidence="1">non-specific serine/threonine protein kinase</fullName>
        <ecNumber evidence="1">2.7.11.1</ecNumber>
    </recommendedName>
</protein>
<dbReference type="OrthoDB" id="9762169at2"/>